<dbReference type="PROSITE" id="PS51004">
    <property type="entry name" value="SEMA"/>
    <property type="match status" value="1"/>
</dbReference>
<dbReference type="InterPro" id="IPR013106">
    <property type="entry name" value="Ig_V-set"/>
</dbReference>
<feature type="transmembrane region" description="Helical" evidence="4">
    <location>
        <begin position="755"/>
        <end position="775"/>
    </location>
</feature>
<dbReference type="SUPFAM" id="SSF49265">
    <property type="entry name" value="Fibronectin type III"/>
    <property type="match status" value="1"/>
</dbReference>
<feature type="domain" description="Sema" evidence="7">
    <location>
        <begin position="115"/>
        <end position="555"/>
    </location>
</feature>
<name>A0A8B6DVF3_MYTGA</name>
<dbReference type="Pfam" id="PF00041">
    <property type="entry name" value="fn3"/>
    <property type="match status" value="1"/>
</dbReference>
<proteinExistence type="inferred from homology"/>
<evidence type="ECO:0000259" key="5">
    <source>
        <dbReference type="PROSITE" id="PS50835"/>
    </source>
</evidence>
<comment type="similarity">
    <text evidence="1">Belongs to the semaphorin family.</text>
</comment>
<evidence type="ECO:0000259" key="6">
    <source>
        <dbReference type="PROSITE" id="PS50853"/>
    </source>
</evidence>
<dbReference type="PANTHER" id="PTHR11036:SF127">
    <property type="entry name" value="SEMAPHORIN-1A"/>
    <property type="match status" value="1"/>
</dbReference>
<dbReference type="GO" id="GO:0007411">
    <property type="term" value="P:axon guidance"/>
    <property type="evidence" value="ECO:0007669"/>
    <property type="project" value="TreeGrafter"/>
</dbReference>
<dbReference type="InterPro" id="IPR027231">
    <property type="entry name" value="Semaphorin"/>
</dbReference>
<dbReference type="SUPFAM" id="SSF101912">
    <property type="entry name" value="Sema domain"/>
    <property type="match status" value="1"/>
</dbReference>
<dbReference type="InterPro" id="IPR001627">
    <property type="entry name" value="Semap_dom"/>
</dbReference>
<dbReference type="PROSITE" id="PS50853">
    <property type="entry name" value="FN3"/>
    <property type="match status" value="1"/>
</dbReference>
<gene>
    <name evidence="8" type="ORF">MGAL_10B026385</name>
</gene>
<dbReference type="InterPro" id="IPR036116">
    <property type="entry name" value="FN3_sf"/>
</dbReference>
<feature type="domain" description="Ig-like" evidence="5">
    <location>
        <begin position="40"/>
        <end position="136"/>
    </location>
</feature>
<keyword evidence="4" id="KW-1133">Transmembrane helix</keyword>
<dbReference type="EMBL" id="UYJE01004018">
    <property type="protein sequence ID" value="VDI24341.1"/>
    <property type="molecule type" value="Genomic_DNA"/>
</dbReference>
<dbReference type="SMART" id="SM00630">
    <property type="entry name" value="Sema"/>
    <property type="match status" value="1"/>
</dbReference>
<dbReference type="InterPro" id="IPR003599">
    <property type="entry name" value="Ig_sub"/>
</dbReference>
<feature type="compositionally biased region" description="Basic residues" evidence="3">
    <location>
        <begin position="849"/>
        <end position="858"/>
    </location>
</feature>
<organism evidence="8 9">
    <name type="scientific">Mytilus galloprovincialis</name>
    <name type="common">Mediterranean mussel</name>
    <dbReference type="NCBI Taxonomy" id="29158"/>
    <lineage>
        <taxon>Eukaryota</taxon>
        <taxon>Metazoa</taxon>
        <taxon>Spiralia</taxon>
        <taxon>Lophotrochozoa</taxon>
        <taxon>Mollusca</taxon>
        <taxon>Bivalvia</taxon>
        <taxon>Autobranchia</taxon>
        <taxon>Pteriomorphia</taxon>
        <taxon>Mytilida</taxon>
        <taxon>Mytiloidea</taxon>
        <taxon>Mytilidae</taxon>
        <taxon>Mytilinae</taxon>
        <taxon>Mytilus</taxon>
    </lineage>
</organism>
<dbReference type="Pfam" id="PF01403">
    <property type="entry name" value="Sema"/>
    <property type="match status" value="1"/>
</dbReference>
<comment type="caution">
    <text evidence="8">The sequence shown here is derived from an EMBL/GenBank/DDBJ whole genome shotgun (WGS) entry which is preliminary data.</text>
</comment>
<dbReference type="Proteomes" id="UP000596742">
    <property type="component" value="Unassembled WGS sequence"/>
</dbReference>
<comment type="caution">
    <text evidence="2">Lacks conserved residue(s) required for the propagation of feature annotation.</text>
</comment>
<dbReference type="InterPro" id="IPR036179">
    <property type="entry name" value="Ig-like_dom_sf"/>
</dbReference>
<evidence type="ECO:0000256" key="3">
    <source>
        <dbReference type="SAM" id="MobiDB-lite"/>
    </source>
</evidence>
<dbReference type="SMART" id="SM00409">
    <property type="entry name" value="IG"/>
    <property type="match status" value="1"/>
</dbReference>
<keyword evidence="4" id="KW-0472">Membrane</keyword>
<dbReference type="InterPro" id="IPR003961">
    <property type="entry name" value="FN3_dom"/>
</dbReference>
<dbReference type="Pfam" id="PF07686">
    <property type="entry name" value="V-set"/>
    <property type="match status" value="1"/>
</dbReference>
<sequence>MVNMNLNCLKKFRAMWKLTVSYLSLLGYSVCSIIPRYEIQGTSVVLDCSIASTEGTSVVWNGPQQDGALYAESGNINTELPEDLENRLFVTGDQSKGNFDLRVVNAQISDEGLYNCSVQNGDLIKSYNLIFPALVTSTDASYNRYMLIDSELQKLFVGQMNTLSIIELSDVVYPVNSSNIDFLPEADKLNYCTLSHPRTPYCQNHIRFITKKSADTMILCGTNANSAKGFELNITDTTFSSSVVPCSNDPFDNFTALYANSPANGNIMYYASTSHSESTIQRPIPGTTDYMKGVISEKWMKDPQFVGSFDVDDRVFIFFRETAVETDPAEKKIYSRVAKVCKHDIGGNSLLRNKWTSYQKARLDCLIPGDIPVRFDSIQDIVMKDKVFYGVFITTTGTPASAICAFNLSSIDAALEGSFKEQTSANTFWTEVTTVPTPRPGQCTNDSMSLSESVLQFIADHPLMHKTVQPMYEKPIFVMDDEELQELELHSNMTEIVFYAASNTGKVYKLFFKNGNTYTTSTYEPLRSLEVIWTLKQHDDEVFIGTDFSVRRIRVINCEKHKWIDECVKDPHCGWVNRTENEYQWYNRCRTIEYINDNNLQRFVGKSRLRTIGTVNDVYTHENYDISIITPKSCPPEKPQFLRATQTTAYTLELRWIPGFDGGHDQTFVIQYITKTGSCVNITVNPTDSDDDPQIYELSGLQPSNVYEVKLCSKNKIGTSPHTDPIMVSTSHSGLTLASLKDDGHQVLDHSGGKALLILLFVLVIVTNVGTFVFVRKKYLHTTKDDQEKYQKEYTKSTQIFQIRQTDMTLPNDIRTKINRSKVSPTLPPIGTKSTIQTSQQEVDEGDKPKKRRRKNKKKQDEQELLN</sequence>
<dbReference type="GO" id="GO:0005886">
    <property type="term" value="C:plasma membrane"/>
    <property type="evidence" value="ECO:0007669"/>
    <property type="project" value="TreeGrafter"/>
</dbReference>
<dbReference type="GO" id="GO:0045499">
    <property type="term" value="F:chemorepellent activity"/>
    <property type="evidence" value="ECO:0007669"/>
    <property type="project" value="TreeGrafter"/>
</dbReference>
<evidence type="ECO:0000256" key="4">
    <source>
        <dbReference type="SAM" id="Phobius"/>
    </source>
</evidence>
<protein>
    <submittedName>
        <fullName evidence="8">Uncharacterized protein</fullName>
    </submittedName>
</protein>
<dbReference type="OrthoDB" id="6272054at2759"/>
<dbReference type="InterPro" id="IPR013783">
    <property type="entry name" value="Ig-like_fold"/>
</dbReference>
<feature type="region of interest" description="Disordered" evidence="3">
    <location>
        <begin position="817"/>
        <end position="867"/>
    </location>
</feature>
<evidence type="ECO:0000256" key="1">
    <source>
        <dbReference type="ARBA" id="ARBA00009492"/>
    </source>
</evidence>
<dbReference type="GO" id="GO:0030335">
    <property type="term" value="P:positive regulation of cell migration"/>
    <property type="evidence" value="ECO:0007669"/>
    <property type="project" value="TreeGrafter"/>
</dbReference>
<feature type="compositionally biased region" description="Polar residues" evidence="3">
    <location>
        <begin position="832"/>
        <end position="841"/>
    </location>
</feature>
<dbReference type="GO" id="GO:0071526">
    <property type="term" value="P:semaphorin-plexin signaling pathway"/>
    <property type="evidence" value="ECO:0007669"/>
    <property type="project" value="TreeGrafter"/>
</dbReference>
<dbReference type="SUPFAM" id="SSF48726">
    <property type="entry name" value="Immunoglobulin"/>
    <property type="match status" value="1"/>
</dbReference>
<dbReference type="SMART" id="SM00060">
    <property type="entry name" value="FN3"/>
    <property type="match status" value="1"/>
</dbReference>
<evidence type="ECO:0000313" key="8">
    <source>
        <dbReference type="EMBL" id="VDI24341.1"/>
    </source>
</evidence>
<keyword evidence="4" id="KW-0812">Transmembrane</keyword>
<feature type="domain" description="Fibronectin type-III" evidence="6">
    <location>
        <begin position="635"/>
        <end position="733"/>
    </location>
</feature>
<dbReference type="PROSITE" id="PS50835">
    <property type="entry name" value="IG_LIKE"/>
    <property type="match status" value="1"/>
</dbReference>
<dbReference type="PANTHER" id="PTHR11036">
    <property type="entry name" value="SEMAPHORIN"/>
    <property type="match status" value="1"/>
</dbReference>
<evidence type="ECO:0000313" key="9">
    <source>
        <dbReference type="Proteomes" id="UP000596742"/>
    </source>
</evidence>
<dbReference type="GO" id="GO:0030215">
    <property type="term" value="F:semaphorin receptor binding"/>
    <property type="evidence" value="ECO:0007669"/>
    <property type="project" value="InterPro"/>
</dbReference>
<dbReference type="AlphaFoldDB" id="A0A8B6DVF3"/>
<keyword evidence="9" id="KW-1185">Reference proteome</keyword>
<dbReference type="InterPro" id="IPR036352">
    <property type="entry name" value="Semap_dom_sf"/>
</dbReference>
<evidence type="ECO:0000259" key="7">
    <source>
        <dbReference type="PROSITE" id="PS51004"/>
    </source>
</evidence>
<accession>A0A8B6DVF3</accession>
<dbReference type="CDD" id="cd00063">
    <property type="entry name" value="FN3"/>
    <property type="match status" value="1"/>
</dbReference>
<dbReference type="InterPro" id="IPR007110">
    <property type="entry name" value="Ig-like_dom"/>
</dbReference>
<dbReference type="Gene3D" id="2.60.40.10">
    <property type="entry name" value="Immunoglobulins"/>
    <property type="match status" value="2"/>
</dbReference>
<dbReference type="Gene3D" id="2.130.10.10">
    <property type="entry name" value="YVTN repeat-like/Quinoprotein amine dehydrogenase"/>
    <property type="match status" value="1"/>
</dbReference>
<reference evidence="8" key="1">
    <citation type="submission" date="2018-11" db="EMBL/GenBank/DDBJ databases">
        <authorList>
            <person name="Alioto T."/>
            <person name="Alioto T."/>
        </authorList>
    </citation>
    <scope>NUCLEOTIDE SEQUENCE</scope>
</reference>
<evidence type="ECO:0000256" key="2">
    <source>
        <dbReference type="PROSITE-ProRule" id="PRU00352"/>
    </source>
</evidence>
<dbReference type="InterPro" id="IPR015943">
    <property type="entry name" value="WD40/YVTN_repeat-like_dom_sf"/>
</dbReference>